<evidence type="ECO:0000313" key="3">
    <source>
        <dbReference type="Proteomes" id="UP000654345"/>
    </source>
</evidence>
<keyword evidence="1" id="KW-1133">Transmembrane helix</keyword>
<reference evidence="2 3" key="1">
    <citation type="journal article" date="2021" name="Int. J. Syst. Evol. Microbiol.">
        <title>Reticulibacter mediterranei gen. nov., sp. nov., within the new family Reticulibacteraceae fam. nov., and Ktedonospora formicarum gen. nov., sp. nov., Ktedonobacter robiniae sp. nov., Dictyobacter formicarum sp. nov. and Dictyobacter arantiisoli sp. nov., belonging to the class Ktedonobacteria.</title>
        <authorList>
            <person name="Yabe S."/>
            <person name="Zheng Y."/>
            <person name="Wang C.M."/>
            <person name="Sakai Y."/>
            <person name="Abe K."/>
            <person name="Yokota A."/>
            <person name="Donadio S."/>
            <person name="Cavaletti L."/>
            <person name="Monciardini P."/>
        </authorList>
    </citation>
    <scope>NUCLEOTIDE SEQUENCE [LARGE SCALE GENOMIC DNA]</scope>
    <source>
        <strain evidence="2 3">SOSP1-30</strain>
    </source>
</reference>
<organism evidence="2 3">
    <name type="scientific">Ktedonobacter robiniae</name>
    <dbReference type="NCBI Taxonomy" id="2778365"/>
    <lineage>
        <taxon>Bacteria</taxon>
        <taxon>Bacillati</taxon>
        <taxon>Chloroflexota</taxon>
        <taxon>Ktedonobacteria</taxon>
        <taxon>Ktedonobacterales</taxon>
        <taxon>Ktedonobacteraceae</taxon>
        <taxon>Ktedonobacter</taxon>
    </lineage>
</organism>
<dbReference type="InterPro" id="IPR036927">
    <property type="entry name" value="Cyt_c_oxase-like_su1_sf"/>
</dbReference>
<name>A0ABQ3V3A4_9CHLR</name>
<sequence>MHMRDAPARSEGAIINFRKLVALDIVFHGPVFIIGEFALAVVGASALGLFSIFFFLSHGMYPIFVGCYLLGMALNYVPLLIYAIAIGKRKSAREEVAFEVEHKGRYVRRYTLQSLLLLVPLLVFFLGLYQEARSRRKG</sequence>
<keyword evidence="3" id="KW-1185">Reference proteome</keyword>
<evidence type="ECO:0000313" key="2">
    <source>
        <dbReference type="EMBL" id="GHO59437.1"/>
    </source>
</evidence>
<evidence type="ECO:0000256" key="1">
    <source>
        <dbReference type="SAM" id="Phobius"/>
    </source>
</evidence>
<feature type="transmembrane region" description="Helical" evidence="1">
    <location>
        <begin position="110"/>
        <end position="129"/>
    </location>
</feature>
<keyword evidence="1" id="KW-0472">Membrane</keyword>
<dbReference type="Proteomes" id="UP000654345">
    <property type="component" value="Unassembled WGS sequence"/>
</dbReference>
<feature type="transmembrane region" description="Helical" evidence="1">
    <location>
        <begin position="21"/>
        <end position="54"/>
    </location>
</feature>
<accession>A0ABQ3V3A4</accession>
<dbReference type="EMBL" id="BNJG01000003">
    <property type="protein sequence ID" value="GHO59437.1"/>
    <property type="molecule type" value="Genomic_DNA"/>
</dbReference>
<feature type="transmembrane region" description="Helical" evidence="1">
    <location>
        <begin position="60"/>
        <end position="85"/>
    </location>
</feature>
<comment type="caution">
    <text evidence="2">The sequence shown here is derived from an EMBL/GenBank/DDBJ whole genome shotgun (WGS) entry which is preliminary data.</text>
</comment>
<dbReference type="Gene3D" id="1.20.210.10">
    <property type="entry name" value="Cytochrome c oxidase-like, subunit I domain"/>
    <property type="match status" value="1"/>
</dbReference>
<proteinExistence type="predicted"/>
<gene>
    <name evidence="2" type="ORF">KSB_79120</name>
</gene>
<protein>
    <submittedName>
        <fullName evidence="2">Uncharacterized protein</fullName>
    </submittedName>
</protein>
<keyword evidence="1" id="KW-0812">Transmembrane</keyword>